<dbReference type="RefSeq" id="WP_307404580.1">
    <property type="nucleotide sequence ID" value="NZ_JAUSTW010000001.1"/>
</dbReference>
<keyword evidence="2" id="KW-1185">Reference proteome</keyword>
<dbReference type="Proteomes" id="UP001224122">
    <property type="component" value="Unassembled WGS sequence"/>
</dbReference>
<name>A0ABT9XQ45_9BACI</name>
<accession>A0ABT9XQ45</accession>
<gene>
    <name evidence="1" type="ORF">J2S10_000770</name>
</gene>
<sequence length="45" mass="5562">MKTAEELIKMIKELENGERWKLLGMMYDDYYSKEETKMDSYDIEY</sequence>
<organism evidence="1 2">
    <name type="scientific">Neobacillus ginsengisoli</name>
    <dbReference type="NCBI Taxonomy" id="904295"/>
    <lineage>
        <taxon>Bacteria</taxon>
        <taxon>Bacillati</taxon>
        <taxon>Bacillota</taxon>
        <taxon>Bacilli</taxon>
        <taxon>Bacillales</taxon>
        <taxon>Bacillaceae</taxon>
        <taxon>Neobacillus</taxon>
    </lineage>
</organism>
<proteinExistence type="predicted"/>
<dbReference type="EMBL" id="JAUSTW010000001">
    <property type="protein sequence ID" value="MDQ0197665.1"/>
    <property type="molecule type" value="Genomic_DNA"/>
</dbReference>
<evidence type="ECO:0000313" key="1">
    <source>
        <dbReference type="EMBL" id="MDQ0197665.1"/>
    </source>
</evidence>
<evidence type="ECO:0000313" key="2">
    <source>
        <dbReference type="Proteomes" id="UP001224122"/>
    </source>
</evidence>
<reference evidence="1 2" key="1">
    <citation type="submission" date="2023-07" db="EMBL/GenBank/DDBJ databases">
        <title>Genomic Encyclopedia of Type Strains, Phase IV (KMG-IV): sequencing the most valuable type-strain genomes for metagenomic binning, comparative biology and taxonomic classification.</title>
        <authorList>
            <person name="Goeker M."/>
        </authorList>
    </citation>
    <scope>NUCLEOTIDE SEQUENCE [LARGE SCALE GENOMIC DNA]</scope>
    <source>
        <strain evidence="1 2">DSM 27594</strain>
    </source>
</reference>
<comment type="caution">
    <text evidence="1">The sequence shown here is derived from an EMBL/GenBank/DDBJ whole genome shotgun (WGS) entry which is preliminary data.</text>
</comment>
<protein>
    <submittedName>
        <fullName evidence="1">Uncharacterized protein</fullName>
    </submittedName>
</protein>